<proteinExistence type="predicted"/>
<dbReference type="Gene3D" id="3.30.390.30">
    <property type="match status" value="1"/>
</dbReference>
<dbReference type="Pfam" id="PF07992">
    <property type="entry name" value="Pyr_redox_2"/>
    <property type="match status" value="1"/>
</dbReference>
<evidence type="ECO:0000256" key="1">
    <source>
        <dbReference type="ARBA" id="ARBA00001974"/>
    </source>
</evidence>
<dbReference type="PRINTS" id="PR00368">
    <property type="entry name" value="FADPNR"/>
</dbReference>
<evidence type="ECO:0000256" key="4">
    <source>
        <dbReference type="ARBA" id="ARBA00023002"/>
    </source>
</evidence>
<accession>A0A0B5DRU8</accession>
<dbReference type="Gene3D" id="3.50.50.60">
    <property type="entry name" value="FAD/NAD(P)-binding domain"/>
    <property type="match status" value="2"/>
</dbReference>
<dbReference type="SUPFAM" id="SSF51905">
    <property type="entry name" value="FAD/NAD(P)-binding domain"/>
    <property type="match status" value="2"/>
</dbReference>
<gene>
    <name evidence="7" type="ORF">P73_1054</name>
</gene>
<dbReference type="Proteomes" id="UP000031521">
    <property type="component" value="Chromosome"/>
</dbReference>
<feature type="domain" description="Reductase C-terminal" evidence="6">
    <location>
        <begin position="313"/>
        <end position="392"/>
    </location>
</feature>
<dbReference type="SUPFAM" id="SSF55424">
    <property type="entry name" value="FAD/NAD-linked reductases, dimerisation (C-terminal) domain"/>
    <property type="match status" value="1"/>
</dbReference>
<reference evidence="7 8" key="1">
    <citation type="journal article" date="2014" name="Int. J. Syst. Evol. Microbiol.">
        <title>Celeribacter indicus sp. nov., a polycyclic aromatic hydrocarbon-degrading bacterium from deep-sea sediment and reclassification of Huaishuia halophila as Celeribacter halophilus comb. nov.</title>
        <authorList>
            <person name="Lai Q."/>
            <person name="Cao J."/>
            <person name="Yuan J."/>
            <person name="Li F."/>
            <person name="Shao Z."/>
        </authorList>
    </citation>
    <scope>NUCLEOTIDE SEQUENCE [LARGE SCALE GENOMIC DNA]</scope>
    <source>
        <strain evidence="7">P73</strain>
    </source>
</reference>
<dbReference type="HOGENOM" id="CLU_003291_4_0_5"/>
<evidence type="ECO:0000259" key="5">
    <source>
        <dbReference type="Pfam" id="PF07992"/>
    </source>
</evidence>
<dbReference type="STRING" id="1208324.P73_1054"/>
<sequence>MRVVILGAGQAGAWVALTLREAAPEVQITLIGAEALPPYERPPLSKAVLAGADVSTALIRPAEFQAGAGVDLRLGTRALHIDRGARCVHLSQGGPIAYDKLVLATGSAPRRLQVPGAELPHVRVLGDAEDALDLRARLRPGLRVVCLGAGFVGLEFAAMAVRAGAEVTVLDTAARALGRVLPAEVAEVLVARHRAEGVRFAFNVGVTMITPEAVRSTAGDIPADLVLMGIGSRPRTELAEAAGLVCDDGVMTDEFGRASDPDIFAVGDISRHPNPLLGRTIRLESWANAQNQGIAVARALAGGQEPYAELPAFWTEQYDWMVQMAGLPAAHDRLIWRGMPGDRSFLAMQMLGDRVVGAIGFNAARDIRVLRGLILGGRPADVAFLADPTRNLLRYPKDAA</sequence>
<dbReference type="AlphaFoldDB" id="A0A0B5DRU8"/>
<dbReference type="EMBL" id="CP004393">
    <property type="protein sequence ID" value="AJE45769.1"/>
    <property type="molecule type" value="Genomic_DNA"/>
</dbReference>
<dbReference type="PANTHER" id="PTHR43557">
    <property type="entry name" value="APOPTOSIS-INDUCING FACTOR 1"/>
    <property type="match status" value="1"/>
</dbReference>
<dbReference type="KEGG" id="cid:P73_1054"/>
<keyword evidence="8" id="KW-1185">Reference proteome</keyword>
<dbReference type="PRINTS" id="PR00411">
    <property type="entry name" value="PNDRDTASEI"/>
</dbReference>
<dbReference type="InterPro" id="IPR036188">
    <property type="entry name" value="FAD/NAD-bd_sf"/>
</dbReference>
<name>A0A0B5DRU8_9RHOB</name>
<dbReference type="OrthoDB" id="7809559at2"/>
<dbReference type="Pfam" id="PF14759">
    <property type="entry name" value="Reductase_C"/>
    <property type="match status" value="1"/>
</dbReference>
<organism evidence="7 8">
    <name type="scientific">Celeribacter indicus</name>
    <dbReference type="NCBI Taxonomy" id="1208324"/>
    <lineage>
        <taxon>Bacteria</taxon>
        <taxon>Pseudomonadati</taxon>
        <taxon>Pseudomonadota</taxon>
        <taxon>Alphaproteobacteria</taxon>
        <taxon>Rhodobacterales</taxon>
        <taxon>Roseobacteraceae</taxon>
        <taxon>Celeribacter</taxon>
    </lineage>
</organism>
<protein>
    <submittedName>
        <fullName evidence="7">FAD-dependent pyridine nucleotide-disulfide oxidoreductase</fullName>
    </submittedName>
</protein>
<dbReference type="GO" id="GO:0005737">
    <property type="term" value="C:cytoplasm"/>
    <property type="evidence" value="ECO:0007669"/>
    <property type="project" value="TreeGrafter"/>
</dbReference>
<dbReference type="InterPro" id="IPR023753">
    <property type="entry name" value="FAD/NAD-binding_dom"/>
</dbReference>
<keyword evidence="2" id="KW-0285">Flavoprotein</keyword>
<feature type="domain" description="FAD/NAD(P)-binding" evidence="5">
    <location>
        <begin position="1"/>
        <end position="293"/>
    </location>
</feature>
<evidence type="ECO:0000259" key="6">
    <source>
        <dbReference type="Pfam" id="PF14759"/>
    </source>
</evidence>
<keyword evidence="4" id="KW-0560">Oxidoreductase</keyword>
<evidence type="ECO:0000313" key="7">
    <source>
        <dbReference type="EMBL" id="AJE45769.1"/>
    </source>
</evidence>
<dbReference type="GO" id="GO:0016651">
    <property type="term" value="F:oxidoreductase activity, acting on NAD(P)H"/>
    <property type="evidence" value="ECO:0007669"/>
    <property type="project" value="TreeGrafter"/>
</dbReference>
<evidence type="ECO:0000313" key="8">
    <source>
        <dbReference type="Proteomes" id="UP000031521"/>
    </source>
</evidence>
<dbReference type="InterPro" id="IPR016156">
    <property type="entry name" value="FAD/NAD-linked_Rdtase_dimer_sf"/>
</dbReference>
<dbReference type="InterPro" id="IPR050446">
    <property type="entry name" value="FAD-oxidoreductase/Apoptosis"/>
</dbReference>
<evidence type="ECO:0000256" key="2">
    <source>
        <dbReference type="ARBA" id="ARBA00022630"/>
    </source>
</evidence>
<comment type="cofactor">
    <cofactor evidence="1">
        <name>FAD</name>
        <dbReference type="ChEBI" id="CHEBI:57692"/>
    </cofactor>
</comment>
<dbReference type="InterPro" id="IPR028202">
    <property type="entry name" value="Reductase_C"/>
</dbReference>
<dbReference type="RefSeq" id="WP_043868780.1">
    <property type="nucleotide sequence ID" value="NZ_CP004393.1"/>
</dbReference>
<keyword evidence="3" id="KW-0274">FAD</keyword>
<dbReference type="PANTHER" id="PTHR43557:SF2">
    <property type="entry name" value="RIESKE DOMAIN-CONTAINING PROTEIN-RELATED"/>
    <property type="match status" value="1"/>
</dbReference>
<evidence type="ECO:0000256" key="3">
    <source>
        <dbReference type="ARBA" id="ARBA00022827"/>
    </source>
</evidence>